<feature type="domain" description="CUB" evidence="5">
    <location>
        <begin position="87"/>
        <end position="203"/>
    </location>
</feature>
<keyword evidence="1" id="KW-0677">Repeat</keyword>
<dbReference type="SUPFAM" id="SSF49854">
    <property type="entry name" value="Spermadhesin, CUB domain"/>
    <property type="match status" value="1"/>
</dbReference>
<dbReference type="PANTHER" id="PTHR24251">
    <property type="entry name" value="OVOCHYMASE-RELATED"/>
    <property type="match status" value="1"/>
</dbReference>
<keyword evidence="4" id="KW-0732">Signal</keyword>
<feature type="signal peptide" evidence="4">
    <location>
        <begin position="1"/>
        <end position="21"/>
    </location>
</feature>
<dbReference type="Proteomes" id="UP001519460">
    <property type="component" value="Unassembled WGS sequence"/>
</dbReference>
<evidence type="ECO:0000313" key="7">
    <source>
        <dbReference type="Proteomes" id="UP001519460"/>
    </source>
</evidence>
<reference evidence="6 7" key="1">
    <citation type="journal article" date="2023" name="Sci. Data">
        <title>Genome assembly of the Korean intertidal mud-creeper Batillaria attramentaria.</title>
        <authorList>
            <person name="Patra A.K."/>
            <person name="Ho P.T."/>
            <person name="Jun S."/>
            <person name="Lee S.J."/>
            <person name="Kim Y."/>
            <person name="Won Y.J."/>
        </authorList>
    </citation>
    <scope>NUCLEOTIDE SEQUENCE [LARGE SCALE GENOMIC DNA]</scope>
    <source>
        <strain evidence="6">Wonlab-2016</strain>
    </source>
</reference>
<evidence type="ECO:0000256" key="2">
    <source>
        <dbReference type="ARBA" id="ARBA00023157"/>
    </source>
</evidence>
<proteinExistence type="predicted"/>
<dbReference type="Pfam" id="PF00431">
    <property type="entry name" value="CUB"/>
    <property type="match status" value="1"/>
</dbReference>
<dbReference type="AlphaFoldDB" id="A0ABD0JI52"/>
<accession>A0ABD0JI52</accession>
<dbReference type="EMBL" id="JACVVK020000436">
    <property type="protein sequence ID" value="KAK7474463.1"/>
    <property type="molecule type" value="Genomic_DNA"/>
</dbReference>
<keyword evidence="2" id="KW-1015">Disulfide bond</keyword>
<dbReference type="InterPro" id="IPR035914">
    <property type="entry name" value="Sperma_CUB_dom_sf"/>
</dbReference>
<feature type="chain" id="PRO_5044798975" description="CUB domain-containing protein" evidence="4">
    <location>
        <begin position="22"/>
        <end position="273"/>
    </location>
</feature>
<dbReference type="SMART" id="SM00042">
    <property type="entry name" value="CUB"/>
    <property type="match status" value="1"/>
</dbReference>
<evidence type="ECO:0000259" key="5">
    <source>
        <dbReference type="PROSITE" id="PS01180"/>
    </source>
</evidence>
<evidence type="ECO:0000256" key="4">
    <source>
        <dbReference type="SAM" id="SignalP"/>
    </source>
</evidence>
<protein>
    <recommendedName>
        <fullName evidence="5">CUB domain-containing protein</fullName>
    </recommendedName>
</protein>
<dbReference type="InterPro" id="IPR000859">
    <property type="entry name" value="CUB_dom"/>
</dbReference>
<name>A0ABD0JI52_9CAEN</name>
<comment type="caution">
    <text evidence="3">Lacks conserved residue(s) required for the propagation of feature annotation.</text>
</comment>
<comment type="caution">
    <text evidence="6">The sequence shown here is derived from an EMBL/GenBank/DDBJ whole genome shotgun (WGS) entry which is preliminary data.</text>
</comment>
<organism evidence="6 7">
    <name type="scientific">Batillaria attramentaria</name>
    <dbReference type="NCBI Taxonomy" id="370345"/>
    <lineage>
        <taxon>Eukaryota</taxon>
        <taxon>Metazoa</taxon>
        <taxon>Spiralia</taxon>
        <taxon>Lophotrochozoa</taxon>
        <taxon>Mollusca</taxon>
        <taxon>Gastropoda</taxon>
        <taxon>Caenogastropoda</taxon>
        <taxon>Sorbeoconcha</taxon>
        <taxon>Cerithioidea</taxon>
        <taxon>Batillariidae</taxon>
        <taxon>Batillaria</taxon>
    </lineage>
</organism>
<gene>
    <name evidence="6" type="ORF">BaRGS_00034285</name>
</gene>
<sequence length="273" mass="30862">MRTHLHTAILTIVLCSAQVREDEDTRPISPAEAMTMDTLTTTDINSSYVKHTTEHEAAVVTSVGDDVVTTTQTTKTTTSRPRRKLWVTYTTPNSDAGYVTTPFYGESAPYLNHINDSFILDLPPNHVVMISFSDFDIADHNNCRNDSVTLYEIVQRNTSQVWKKCGPYTLGLPAQVFRNSLRLDVQSNLTRFNAGFKMLFTVLPESQEPESLGNGTYNCSVPHFERFRPHFNCNLVKECQDMEDERDCSYTSDECGVGFVDLGDKCFTFPRKL</sequence>
<keyword evidence="7" id="KW-1185">Reference proteome</keyword>
<evidence type="ECO:0000256" key="3">
    <source>
        <dbReference type="PROSITE-ProRule" id="PRU00059"/>
    </source>
</evidence>
<dbReference type="CDD" id="cd00041">
    <property type="entry name" value="CUB"/>
    <property type="match status" value="1"/>
</dbReference>
<dbReference type="Gene3D" id="2.60.120.290">
    <property type="entry name" value="Spermadhesin, CUB domain"/>
    <property type="match status" value="1"/>
</dbReference>
<evidence type="ECO:0000313" key="6">
    <source>
        <dbReference type="EMBL" id="KAK7474463.1"/>
    </source>
</evidence>
<dbReference type="PROSITE" id="PS01180">
    <property type="entry name" value="CUB"/>
    <property type="match status" value="1"/>
</dbReference>
<evidence type="ECO:0000256" key="1">
    <source>
        <dbReference type="ARBA" id="ARBA00022737"/>
    </source>
</evidence>